<reference evidence="1" key="1">
    <citation type="submission" date="2022-05" db="EMBL/GenBank/DDBJ databases">
        <title>A multi-omics perspective on studying reproductive biology in Daphnia sinensis.</title>
        <authorList>
            <person name="Jia J."/>
        </authorList>
    </citation>
    <scope>NUCLEOTIDE SEQUENCE</scope>
    <source>
        <strain evidence="1">WSL</strain>
    </source>
</reference>
<dbReference type="AlphaFoldDB" id="A0AAD5KDE0"/>
<organism evidence="1 2">
    <name type="scientific">Daphnia sinensis</name>
    <dbReference type="NCBI Taxonomy" id="1820382"/>
    <lineage>
        <taxon>Eukaryota</taxon>
        <taxon>Metazoa</taxon>
        <taxon>Ecdysozoa</taxon>
        <taxon>Arthropoda</taxon>
        <taxon>Crustacea</taxon>
        <taxon>Branchiopoda</taxon>
        <taxon>Diplostraca</taxon>
        <taxon>Cladocera</taxon>
        <taxon>Anomopoda</taxon>
        <taxon>Daphniidae</taxon>
        <taxon>Daphnia</taxon>
        <taxon>Daphnia similis group</taxon>
    </lineage>
</organism>
<gene>
    <name evidence="1" type="ORF">GHT06_001844</name>
</gene>
<evidence type="ECO:0000313" key="1">
    <source>
        <dbReference type="EMBL" id="KAI9549444.1"/>
    </source>
</evidence>
<proteinExistence type="predicted"/>
<keyword evidence="2" id="KW-1185">Reference proteome</keyword>
<evidence type="ECO:0000313" key="2">
    <source>
        <dbReference type="Proteomes" id="UP000820818"/>
    </source>
</evidence>
<accession>A0AAD5KDE0</accession>
<name>A0AAD5KDE0_9CRUS</name>
<dbReference type="EMBL" id="WJBH02000296">
    <property type="protein sequence ID" value="KAI9549444.1"/>
    <property type="molecule type" value="Genomic_DNA"/>
</dbReference>
<sequence>MLRVVKKSYDSDPEYDSEYESTSYDMVTLREQDLNETYVEGLNDGMIQAYSDVGWEILKIPLKFETELSIQEWIRCNIDPLVDGKRTEANGVDGTFGIIGTNKIADLFGWTVLEDWSVRTKSEEDWIDDQRKNGGGSVRIFSYYGDLLSVF</sequence>
<dbReference type="Proteomes" id="UP000820818">
    <property type="component" value="Unassembled WGS sequence"/>
</dbReference>
<comment type="caution">
    <text evidence="1">The sequence shown here is derived from an EMBL/GenBank/DDBJ whole genome shotgun (WGS) entry which is preliminary data.</text>
</comment>
<protein>
    <submittedName>
        <fullName evidence="1">Uncharacterized protein</fullName>
    </submittedName>
</protein>